<gene>
    <name evidence="10" type="ORF">ACFOEK_14995</name>
</gene>
<accession>A0ABV7HEM7</accession>
<comment type="subcellular location">
    <subcellularLocation>
        <location evidence="1">Membrane</location>
        <topology evidence="1">Multi-pass membrane protein</topology>
    </subcellularLocation>
</comment>
<feature type="transmembrane region" description="Helical" evidence="6">
    <location>
        <begin position="237"/>
        <end position="257"/>
    </location>
</feature>
<evidence type="ECO:0000259" key="7">
    <source>
        <dbReference type="Pfam" id="PF04932"/>
    </source>
</evidence>
<feature type="transmembrane region" description="Helical" evidence="6">
    <location>
        <begin position="53"/>
        <end position="70"/>
    </location>
</feature>
<feature type="transmembrane region" description="Helical" evidence="6">
    <location>
        <begin position="363"/>
        <end position="387"/>
    </location>
</feature>
<dbReference type="PANTHER" id="PTHR37422:SF21">
    <property type="entry name" value="EXOQ-LIKE PROTEIN"/>
    <property type="match status" value="1"/>
</dbReference>
<feature type="transmembrane region" description="Helical" evidence="6">
    <location>
        <begin position="82"/>
        <end position="100"/>
    </location>
</feature>
<proteinExistence type="predicted"/>
<dbReference type="InterPro" id="IPR021797">
    <property type="entry name" value="Wzy_C_2"/>
</dbReference>
<evidence type="ECO:0000313" key="11">
    <source>
        <dbReference type="Proteomes" id="UP001595476"/>
    </source>
</evidence>
<protein>
    <submittedName>
        <fullName evidence="10">Wzy polymerase domain-containing protein</fullName>
    </submittedName>
</protein>
<dbReference type="InterPro" id="IPR007016">
    <property type="entry name" value="O-antigen_ligase-rel_domated"/>
</dbReference>
<evidence type="ECO:0000256" key="6">
    <source>
        <dbReference type="SAM" id="Phobius"/>
    </source>
</evidence>
<dbReference type="EMBL" id="JBHRSZ010000006">
    <property type="protein sequence ID" value="MFC3152339.1"/>
    <property type="molecule type" value="Genomic_DNA"/>
</dbReference>
<feature type="domain" description="O-antigen ligase-related" evidence="7">
    <location>
        <begin position="221"/>
        <end position="373"/>
    </location>
</feature>
<evidence type="ECO:0000259" key="8">
    <source>
        <dbReference type="Pfam" id="PF11846"/>
    </source>
</evidence>
<comment type="caution">
    <text evidence="10">The sequence shown here is derived from an EMBL/GenBank/DDBJ whole genome shotgun (WGS) entry which is preliminary data.</text>
</comment>
<feature type="domain" description="Protein glycosylation ligase" evidence="9">
    <location>
        <begin position="176"/>
        <end position="200"/>
    </location>
</feature>
<sequence>MDGPAQAELSEPYYTQVPLPDSKATLFLLGFCLLFGIHFNIQNTGGTGLEMPYNAVVWCVISLLFSAMLFRLAKTRQWVDDPALKLLGLIMVALVIPIAFQEIAETTQAGTRVLAILAGLLLTVLFFQSILAYDSWQKVFYLLVAASVIEAALCLIQQYFPSIATLGVYKEDYGRPFGSFQQPNVSASFIATGVICSLYLILKPHDETTTQPKIALLMSCALVGSSALILLGSRAGIFGTLLALIFCLPLIYNYLTTHSELSASYKPRLFWGWLVSAIVGVLFAIISIQQMESGGRNLETFQSTANRTGIYLQALDMIQDKPLSGWGYGNFERNFLDYYAEKYDSGEYTHQIITNLDHPHNELLLWAVEGGIIPPLLLLVLAGVLIIRAMRHLGIVYGLAALALLIPLSFHANTEYPFYQSIAHWLVFSLLTAWLLWITSTSTIKCFKFDFFARCFAVIIPIITIPVMVLCIQATYQVTKYHSNNKQDFHHLGDVIHPSGIWKRFFFDVMTYRLIVGLQQQDQQQIKAYVQWAEEFLQHTPRLSIYYNLANAHWALKDYEQSIKIMEEAAYLYPTDTNLKTAIEKTKANLQAIQEPSASQ</sequence>
<dbReference type="InterPro" id="IPR051533">
    <property type="entry name" value="WaaL-like"/>
</dbReference>
<name>A0ABV7HEM7_9GAMM</name>
<reference evidence="11" key="1">
    <citation type="journal article" date="2019" name="Int. J. Syst. Evol. Microbiol.">
        <title>The Global Catalogue of Microorganisms (GCM) 10K type strain sequencing project: providing services to taxonomists for standard genome sequencing and annotation.</title>
        <authorList>
            <consortium name="The Broad Institute Genomics Platform"/>
            <consortium name="The Broad Institute Genome Sequencing Center for Infectious Disease"/>
            <person name="Wu L."/>
            <person name="Ma J."/>
        </authorList>
    </citation>
    <scope>NUCLEOTIDE SEQUENCE [LARGE SCALE GENOMIC DNA]</scope>
    <source>
        <strain evidence="11">KCTC 52438</strain>
    </source>
</reference>
<dbReference type="SUPFAM" id="SSF48452">
    <property type="entry name" value="TPR-like"/>
    <property type="match status" value="1"/>
</dbReference>
<evidence type="ECO:0000256" key="5">
    <source>
        <dbReference type="PROSITE-ProRule" id="PRU00339"/>
    </source>
</evidence>
<feature type="transmembrane region" description="Helical" evidence="6">
    <location>
        <begin position="180"/>
        <end position="202"/>
    </location>
</feature>
<feature type="transmembrane region" description="Helical" evidence="6">
    <location>
        <begin position="140"/>
        <end position="160"/>
    </location>
</feature>
<dbReference type="InterPro" id="IPR031726">
    <property type="entry name" value="PglL_A"/>
</dbReference>
<feature type="transmembrane region" description="Helical" evidence="6">
    <location>
        <begin position="269"/>
        <end position="288"/>
    </location>
</feature>
<dbReference type="Pfam" id="PF04932">
    <property type="entry name" value="Wzy_C"/>
    <property type="match status" value="1"/>
</dbReference>
<feature type="transmembrane region" description="Helical" evidence="6">
    <location>
        <begin position="418"/>
        <end position="439"/>
    </location>
</feature>
<feature type="repeat" description="TPR" evidence="5">
    <location>
        <begin position="543"/>
        <end position="576"/>
    </location>
</feature>
<feature type="transmembrane region" description="Helical" evidence="6">
    <location>
        <begin position="214"/>
        <end position="231"/>
    </location>
</feature>
<dbReference type="Pfam" id="PF15864">
    <property type="entry name" value="PglL_A"/>
    <property type="match status" value="1"/>
</dbReference>
<organism evidence="10 11">
    <name type="scientific">Litoribrevibacter euphylliae</name>
    <dbReference type="NCBI Taxonomy" id="1834034"/>
    <lineage>
        <taxon>Bacteria</taxon>
        <taxon>Pseudomonadati</taxon>
        <taxon>Pseudomonadota</taxon>
        <taxon>Gammaproteobacteria</taxon>
        <taxon>Oceanospirillales</taxon>
        <taxon>Oceanospirillaceae</taxon>
        <taxon>Litoribrevibacter</taxon>
    </lineage>
</organism>
<keyword evidence="3 6" id="KW-1133">Transmembrane helix</keyword>
<keyword evidence="11" id="KW-1185">Reference proteome</keyword>
<evidence type="ECO:0000256" key="1">
    <source>
        <dbReference type="ARBA" id="ARBA00004141"/>
    </source>
</evidence>
<dbReference type="InterPro" id="IPR019734">
    <property type="entry name" value="TPR_rpt"/>
</dbReference>
<evidence type="ECO:0000256" key="2">
    <source>
        <dbReference type="ARBA" id="ARBA00022692"/>
    </source>
</evidence>
<keyword evidence="2 6" id="KW-0812">Transmembrane</keyword>
<feature type="transmembrane region" description="Helical" evidence="6">
    <location>
        <begin position="451"/>
        <end position="476"/>
    </location>
</feature>
<keyword evidence="5" id="KW-0802">TPR repeat</keyword>
<dbReference type="InterPro" id="IPR011990">
    <property type="entry name" value="TPR-like_helical_dom_sf"/>
</dbReference>
<dbReference type="Pfam" id="PF11846">
    <property type="entry name" value="Wzy_C_2"/>
    <property type="match status" value="1"/>
</dbReference>
<evidence type="ECO:0000256" key="3">
    <source>
        <dbReference type="ARBA" id="ARBA00022989"/>
    </source>
</evidence>
<dbReference type="PROSITE" id="PS50005">
    <property type="entry name" value="TPR"/>
    <property type="match status" value="1"/>
</dbReference>
<evidence type="ECO:0000259" key="9">
    <source>
        <dbReference type="Pfam" id="PF15864"/>
    </source>
</evidence>
<dbReference type="PANTHER" id="PTHR37422">
    <property type="entry name" value="TEICHURONIC ACID BIOSYNTHESIS PROTEIN TUAE"/>
    <property type="match status" value="1"/>
</dbReference>
<feature type="domain" description="Virulence factor membrane-bound polymerase C-terminal" evidence="8">
    <location>
        <begin position="400"/>
        <end position="580"/>
    </location>
</feature>
<feature type="transmembrane region" description="Helical" evidence="6">
    <location>
        <begin position="394"/>
        <end position="412"/>
    </location>
</feature>
<feature type="transmembrane region" description="Helical" evidence="6">
    <location>
        <begin position="24"/>
        <end position="41"/>
    </location>
</feature>
<dbReference type="Proteomes" id="UP001595476">
    <property type="component" value="Unassembled WGS sequence"/>
</dbReference>
<keyword evidence="4 6" id="KW-0472">Membrane</keyword>
<dbReference type="Gene3D" id="1.25.40.10">
    <property type="entry name" value="Tetratricopeptide repeat domain"/>
    <property type="match status" value="1"/>
</dbReference>
<feature type="transmembrane region" description="Helical" evidence="6">
    <location>
        <begin position="112"/>
        <end position="133"/>
    </location>
</feature>
<evidence type="ECO:0000313" key="10">
    <source>
        <dbReference type="EMBL" id="MFC3152339.1"/>
    </source>
</evidence>
<dbReference type="RefSeq" id="WP_386722266.1">
    <property type="nucleotide sequence ID" value="NZ_JBHRSZ010000006.1"/>
</dbReference>
<evidence type="ECO:0000256" key="4">
    <source>
        <dbReference type="ARBA" id="ARBA00023136"/>
    </source>
</evidence>